<organism evidence="2 3">
    <name type="scientific">Malassezia furfur</name>
    <name type="common">Pityriasis versicolor infection agent</name>
    <name type="synonym">Pityrosporum furfur</name>
    <dbReference type="NCBI Taxonomy" id="55194"/>
    <lineage>
        <taxon>Eukaryota</taxon>
        <taxon>Fungi</taxon>
        <taxon>Dikarya</taxon>
        <taxon>Basidiomycota</taxon>
        <taxon>Ustilaginomycotina</taxon>
        <taxon>Malasseziomycetes</taxon>
        <taxon>Malasseziales</taxon>
        <taxon>Malasseziaceae</taxon>
        <taxon>Malassezia</taxon>
    </lineage>
</organism>
<accession>A0ABY8EQK1</accession>
<dbReference type="PANTHER" id="PTHR31240">
    <property type="entry name" value="MATERNAL EFFECT EMBRYO ARREST 18"/>
    <property type="match status" value="1"/>
</dbReference>
<reference evidence="2 3" key="1">
    <citation type="journal article" date="2020" name="Elife">
        <title>Loss of centromere function drives karyotype evolution in closely related Malassezia species.</title>
        <authorList>
            <person name="Sankaranarayanan S.R."/>
            <person name="Ianiri G."/>
            <person name="Coelho M.A."/>
            <person name="Reza M.H."/>
            <person name="Thimmappa B.C."/>
            <person name="Ganguly P."/>
            <person name="Vadnala R.N."/>
            <person name="Sun S."/>
            <person name="Siddharthan R."/>
            <person name="Tellgren-Roth C."/>
            <person name="Dawson T.L."/>
            <person name="Heitman J."/>
            <person name="Sanyal K."/>
        </authorList>
    </citation>
    <scope>NUCLEOTIDE SEQUENCE [LARGE SCALE GENOMIC DNA]</scope>
    <source>
        <strain evidence="2">CBS14141</strain>
    </source>
</reference>
<evidence type="ECO:0000256" key="1">
    <source>
        <dbReference type="SAM" id="MobiDB-lite"/>
    </source>
</evidence>
<dbReference type="SUPFAM" id="SSF142338">
    <property type="entry name" value="CofD-like"/>
    <property type="match status" value="1"/>
</dbReference>
<evidence type="ECO:0000313" key="3">
    <source>
        <dbReference type="Proteomes" id="UP000818624"/>
    </source>
</evidence>
<dbReference type="InterPro" id="IPR002882">
    <property type="entry name" value="CofD"/>
</dbReference>
<dbReference type="Proteomes" id="UP000818624">
    <property type="component" value="Chromosome 2"/>
</dbReference>
<dbReference type="PANTHER" id="PTHR31240:SF0">
    <property type="entry name" value="MATERNAL EFFECT EMBRYO ARREST 18"/>
    <property type="match status" value="1"/>
</dbReference>
<protein>
    <submittedName>
        <fullName evidence="2">Uncharacterized protein</fullName>
    </submittedName>
</protein>
<keyword evidence="3" id="KW-1185">Reference proteome</keyword>
<dbReference type="Gene3D" id="3.40.50.10680">
    <property type="entry name" value="CofD-like domains"/>
    <property type="match status" value="1"/>
</dbReference>
<sequence length="501" mass="54996">MEPANDILGQVLVVSGGSGYNDLVGATPNAIYVLPVSDNGGSSSEIIRVLGGPSLGDIRSRLVRLAAIAMTHRDDSCLSQPHSREALYTLLMHRLPLEGSSMAIKQEWMDILEGKHKLWRGIDPEKRECVRGFLVQFESDVLHRAHRNFNFRGGSIGNFFLVAMQRFFRSIQSAIFLFSALVGIQPALPDCRILPAINTNRTVTIAALLENGESIVGQCEISHPSVRPTANVQEFISSHVSTRQPSPEATPSASVHNLQQLDVVSPSKAHEQLVSRSIGMQGGASDASSAHSMEEAEFGDDDEDKDEHSDSDNEALGNLAFSKLDESAVLQSPISRIYYVNSFRNEVFPSPNPVYLQALERCRMLVYSCGSLWTSIIPCLALRGIASAIANSPTLEHKVLLLNSSHDRETMGMNGMDFVRAICRSLNDLDKEPGFLLGTGPYPIRKLVTHVVYVRQGSIYVPVDELESLGVKCIPVDAEYPKPRLNEHLLRSALESIALNR</sequence>
<feature type="region of interest" description="Disordered" evidence="1">
    <location>
        <begin position="280"/>
        <end position="314"/>
    </location>
</feature>
<evidence type="ECO:0000313" key="2">
    <source>
        <dbReference type="EMBL" id="WFD47781.1"/>
    </source>
</evidence>
<dbReference type="Pfam" id="PF01933">
    <property type="entry name" value="CofD"/>
    <property type="match status" value="1"/>
</dbReference>
<dbReference type="InterPro" id="IPR038136">
    <property type="entry name" value="CofD-like_dom_sf"/>
</dbReference>
<feature type="compositionally biased region" description="Acidic residues" evidence="1">
    <location>
        <begin position="295"/>
        <end position="305"/>
    </location>
</feature>
<gene>
    <name evidence="2" type="ORF">GLX27_002443</name>
</gene>
<name>A0ABY8EQK1_MALFU</name>
<proteinExistence type="predicted"/>
<dbReference type="EMBL" id="CP046235">
    <property type="protein sequence ID" value="WFD47781.1"/>
    <property type="molecule type" value="Genomic_DNA"/>
</dbReference>